<proteinExistence type="predicted"/>
<dbReference type="HOGENOM" id="CLU_730485_0_0_1"/>
<dbReference type="Proteomes" id="UP000011087">
    <property type="component" value="Unassembled WGS sequence"/>
</dbReference>
<reference evidence="4" key="2">
    <citation type="submission" date="2012-11" db="EMBL/GenBank/DDBJ databases">
        <authorList>
            <person name="Kuo A."/>
            <person name="Curtis B.A."/>
            <person name="Tanifuji G."/>
            <person name="Burki F."/>
            <person name="Gruber A."/>
            <person name="Irimia M."/>
            <person name="Maruyama S."/>
            <person name="Arias M.C."/>
            <person name="Ball S.G."/>
            <person name="Gile G.H."/>
            <person name="Hirakawa Y."/>
            <person name="Hopkins J.F."/>
            <person name="Rensing S.A."/>
            <person name="Schmutz J."/>
            <person name="Symeonidi A."/>
            <person name="Elias M."/>
            <person name="Eveleigh R.J."/>
            <person name="Herman E.K."/>
            <person name="Klute M.J."/>
            <person name="Nakayama T."/>
            <person name="Obornik M."/>
            <person name="Reyes-Prieto A."/>
            <person name="Armbrust E.V."/>
            <person name="Aves S.J."/>
            <person name="Beiko R.G."/>
            <person name="Coutinho P."/>
            <person name="Dacks J.B."/>
            <person name="Durnford D.G."/>
            <person name="Fast N.M."/>
            <person name="Green B.R."/>
            <person name="Grisdale C."/>
            <person name="Hempe F."/>
            <person name="Henrissat B."/>
            <person name="Hoppner M.P."/>
            <person name="Ishida K.-I."/>
            <person name="Kim E."/>
            <person name="Koreny L."/>
            <person name="Kroth P.G."/>
            <person name="Liu Y."/>
            <person name="Malik S.-B."/>
            <person name="Maier U.G."/>
            <person name="McRose D."/>
            <person name="Mock T."/>
            <person name="Neilson J.A."/>
            <person name="Onodera N.T."/>
            <person name="Poole A.M."/>
            <person name="Pritham E.J."/>
            <person name="Richards T.A."/>
            <person name="Rocap G."/>
            <person name="Roy S.W."/>
            <person name="Sarai C."/>
            <person name="Schaack S."/>
            <person name="Shirato S."/>
            <person name="Slamovits C.H."/>
            <person name="Spencer D.F."/>
            <person name="Suzuki S."/>
            <person name="Worden A.Z."/>
            <person name="Zauner S."/>
            <person name="Barry K."/>
            <person name="Bell C."/>
            <person name="Bharti A.K."/>
            <person name="Crow J.A."/>
            <person name="Grimwood J."/>
            <person name="Kramer R."/>
            <person name="Lindquist E."/>
            <person name="Lucas S."/>
            <person name="Salamov A."/>
            <person name="McFadden G.I."/>
            <person name="Lane C.E."/>
            <person name="Keeling P.J."/>
            <person name="Gray M.W."/>
            <person name="Grigoriev I.V."/>
            <person name="Archibald J.M."/>
        </authorList>
    </citation>
    <scope>NUCLEOTIDE SEQUENCE</scope>
    <source>
        <strain evidence="4">CCMP2712</strain>
    </source>
</reference>
<reference evidence="2 4" key="1">
    <citation type="journal article" date="2012" name="Nature">
        <title>Algal genomes reveal evolutionary mosaicism and the fate of nucleomorphs.</title>
        <authorList>
            <consortium name="DOE Joint Genome Institute"/>
            <person name="Curtis B.A."/>
            <person name="Tanifuji G."/>
            <person name="Burki F."/>
            <person name="Gruber A."/>
            <person name="Irimia M."/>
            <person name="Maruyama S."/>
            <person name="Arias M.C."/>
            <person name="Ball S.G."/>
            <person name="Gile G.H."/>
            <person name="Hirakawa Y."/>
            <person name="Hopkins J.F."/>
            <person name="Kuo A."/>
            <person name="Rensing S.A."/>
            <person name="Schmutz J."/>
            <person name="Symeonidi A."/>
            <person name="Elias M."/>
            <person name="Eveleigh R.J."/>
            <person name="Herman E.K."/>
            <person name="Klute M.J."/>
            <person name="Nakayama T."/>
            <person name="Obornik M."/>
            <person name="Reyes-Prieto A."/>
            <person name="Armbrust E.V."/>
            <person name="Aves S.J."/>
            <person name="Beiko R.G."/>
            <person name="Coutinho P."/>
            <person name="Dacks J.B."/>
            <person name="Durnford D.G."/>
            <person name="Fast N.M."/>
            <person name="Green B.R."/>
            <person name="Grisdale C.J."/>
            <person name="Hempel F."/>
            <person name="Henrissat B."/>
            <person name="Hoppner M.P."/>
            <person name="Ishida K."/>
            <person name="Kim E."/>
            <person name="Koreny L."/>
            <person name="Kroth P.G."/>
            <person name="Liu Y."/>
            <person name="Malik S.B."/>
            <person name="Maier U.G."/>
            <person name="McRose D."/>
            <person name="Mock T."/>
            <person name="Neilson J.A."/>
            <person name="Onodera N.T."/>
            <person name="Poole A.M."/>
            <person name="Pritham E.J."/>
            <person name="Richards T.A."/>
            <person name="Rocap G."/>
            <person name="Roy S.W."/>
            <person name="Sarai C."/>
            <person name="Schaack S."/>
            <person name="Shirato S."/>
            <person name="Slamovits C.H."/>
            <person name="Spencer D.F."/>
            <person name="Suzuki S."/>
            <person name="Worden A.Z."/>
            <person name="Zauner S."/>
            <person name="Barry K."/>
            <person name="Bell C."/>
            <person name="Bharti A.K."/>
            <person name="Crow J.A."/>
            <person name="Grimwood J."/>
            <person name="Kramer R."/>
            <person name="Lindquist E."/>
            <person name="Lucas S."/>
            <person name="Salamov A."/>
            <person name="McFadden G.I."/>
            <person name="Lane C.E."/>
            <person name="Keeling P.J."/>
            <person name="Gray M.W."/>
            <person name="Grigoriev I.V."/>
            <person name="Archibald J.M."/>
        </authorList>
    </citation>
    <scope>NUCLEOTIDE SEQUENCE</scope>
    <source>
        <strain evidence="2 4">CCMP2712</strain>
    </source>
</reference>
<evidence type="ECO:0000256" key="1">
    <source>
        <dbReference type="SAM" id="SignalP"/>
    </source>
</evidence>
<dbReference type="PaxDb" id="55529-EKX44480"/>
<keyword evidence="1" id="KW-0732">Signal</keyword>
<evidence type="ECO:0000313" key="2">
    <source>
        <dbReference type="EMBL" id="EKX44480.1"/>
    </source>
</evidence>
<name>L1J8T5_GUITC</name>
<gene>
    <name evidence="2" type="ORF">GUITHDRAFT_139720</name>
</gene>
<accession>L1J8T5</accession>
<feature type="signal peptide" evidence="1">
    <location>
        <begin position="1"/>
        <end position="26"/>
    </location>
</feature>
<dbReference type="GeneID" id="17301158"/>
<keyword evidence="4" id="KW-1185">Reference proteome</keyword>
<organism evidence="2">
    <name type="scientific">Guillardia theta (strain CCMP2712)</name>
    <name type="common">Cryptophyte</name>
    <dbReference type="NCBI Taxonomy" id="905079"/>
    <lineage>
        <taxon>Eukaryota</taxon>
        <taxon>Cryptophyceae</taxon>
        <taxon>Pyrenomonadales</taxon>
        <taxon>Geminigeraceae</taxon>
        <taxon>Guillardia</taxon>
    </lineage>
</organism>
<dbReference type="KEGG" id="gtt:GUITHDRAFT_139720"/>
<sequence>MIWRKWSRRQVILSLLSLSALIPGSAQYTCTHLSSGISQTAPCSINVTYSAYEDHEYGDGGRGGQLFGAQGPNGFTCNIHGECKGSLQQDPLQLLGTDSLGCCCSSGTKGLGLDVGYYQWTPATIQHYRECSTSVSPEPCVPEACEFEVIGYPGKGTLHAITEYGGRGSILGPCSQSSPCKVPPRFNTNMPAVNGQTRIGRFQNNILIFKPLDGDVGQCSQTNFNCIGFTANLFWESGYEDLFLYTSLEFQVRSFTWKYSTDHIGIFQTFRNTIQDNYVQLLEDRYQRYLHQNETDLFYVQGCPCIEINSMSFECNAVNSNCSLNGTSGRILIIDFRSMAAIDGGLCLLDSASVCTGLQPELSIIYSAINNGSVVPDLQ</sequence>
<dbReference type="EMBL" id="JH993004">
    <property type="protein sequence ID" value="EKX44480.1"/>
    <property type="molecule type" value="Genomic_DNA"/>
</dbReference>
<dbReference type="AlphaFoldDB" id="L1J8T5"/>
<protein>
    <submittedName>
        <fullName evidence="2 3">Uncharacterized protein</fullName>
    </submittedName>
</protein>
<feature type="chain" id="PRO_5008771122" evidence="1">
    <location>
        <begin position="27"/>
        <end position="379"/>
    </location>
</feature>
<reference evidence="3" key="3">
    <citation type="submission" date="2016-03" db="UniProtKB">
        <authorList>
            <consortium name="EnsemblProtists"/>
        </authorList>
    </citation>
    <scope>IDENTIFICATION</scope>
</reference>
<evidence type="ECO:0000313" key="4">
    <source>
        <dbReference type="Proteomes" id="UP000011087"/>
    </source>
</evidence>
<dbReference type="RefSeq" id="XP_005831460.1">
    <property type="nucleotide sequence ID" value="XM_005831403.1"/>
</dbReference>
<evidence type="ECO:0000313" key="3">
    <source>
        <dbReference type="EnsemblProtists" id="EKX44480"/>
    </source>
</evidence>
<dbReference type="EnsemblProtists" id="EKX44480">
    <property type="protein sequence ID" value="EKX44480"/>
    <property type="gene ID" value="GUITHDRAFT_139720"/>
</dbReference>